<dbReference type="EMBL" id="JASCTH010000001">
    <property type="protein sequence ID" value="MDI6097332.1"/>
    <property type="molecule type" value="Genomic_DNA"/>
</dbReference>
<evidence type="ECO:0000313" key="3">
    <source>
        <dbReference type="EMBL" id="MDI6097332.1"/>
    </source>
</evidence>
<protein>
    <submittedName>
        <fullName evidence="3">Ricin-type beta-trefoil lectin domain protein</fullName>
    </submittedName>
</protein>
<dbReference type="Gene3D" id="2.80.10.50">
    <property type="match status" value="2"/>
</dbReference>
<dbReference type="SUPFAM" id="SSF50370">
    <property type="entry name" value="Ricin B-like lectins"/>
    <property type="match status" value="2"/>
</dbReference>
<name>A0ABT6WC52_9ACTN</name>
<feature type="domain" description="Ricin B lectin" evidence="2">
    <location>
        <begin position="325"/>
        <end position="490"/>
    </location>
</feature>
<dbReference type="PROSITE" id="PS50231">
    <property type="entry name" value="RICIN_B_LECTIN"/>
    <property type="match status" value="2"/>
</dbReference>
<dbReference type="CDD" id="cd00161">
    <property type="entry name" value="beta-trefoil_Ricin-like"/>
    <property type="match status" value="2"/>
</dbReference>
<dbReference type="SMART" id="SM00458">
    <property type="entry name" value="RICIN"/>
    <property type="match status" value="2"/>
</dbReference>
<dbReference type="Pfam" id="PF00652">
    <property type="entry name" value="Ricin_B_lectin"/>
    <property type="match status" value="1"/>
</dbReference>
<keyword evidence="1" id="KW-0812">Transmembrane</keyword>
<proteinExistence type="predicted"/>
<comment type="caution">
    <text evidence="3">The sequence shown here is derived from an EMBL/GenBank/DDBJ whole genome shotgun (WGS) entry which is preliminary data.</text>
</comment>
<accession>A0ABT6WC52</accession>
<dbReference type="InterPro" id="IPR035992">
    <property type="entry name" value="Ricin_B-like_lectins"/>
</dbReference>
<keyword evidence="4" id="KW-1185">Reference proteome</keyword>
<reference evidence="3 4" key="1">
    <citation type="submission" date="2023-05" db="EMBL/GenBank/DDBJ databases">
        <title>Actinoplanes sp. NEAU-A12 genome sequencing.</title>
        <authorList>
            <person name="Wang Z.-S."/>
        </authorList>
    </citation>
    <scope>NUCLEOTIDE SEQUENCE [LARGE SCALE GENOMIC DNA]</scope>
    <source>
        <strain evidence="3 4">NEAU-A12</strain>
    </source>
</reference>
<dbReference type="Proteomes" id="UP001241758">
    <property type="component" value="Unassembled WGS sequence"/>
</dbReference>
<feature type="transmembrane region" description="Helical" evidence="1">
    <location>
        <begin position="21"/>
        <end position="43"/>
    </location>
</feature>
<dbReference type="InterPro" id="IPR000772">
    <property type="entry name" value="Ricin_B_lectin"/>
</dbReference>
<feature type="domain" description="Ricin B lectin" evidence="2">
    <location>
        <begin position="168"/>
        <end position="316"/>
    </location>
</feature>
<organism evidence="3 4">
    <name type="scientific">Actinoplanes sandaracinus</name>
    <dbReference type="NCBI Taxonomy" id="3045177"/>
    <lineage>
        <taxon>Bacteria</taxon>
        <taxon>Bacillati</taxon>
        <taxon>Actinomycetota</taxon>
        <taxon>Actinomycetes</taxon>
        <taxon>Micromonosporales</taxon>
        <taxon>Micromonosporaceae</taxon>
        <taxon>Actinoplanes</taxon>
    </lineage>
</organism>
<evidence type="ECO:0000313" key="4">
    <source>
        <dbReference type="Proteomes" id="UP001241758"/>
    </source>
</evidence>
<evidence type="ECO:0000256" key="1">
    <source>
        <dbReference type="SAM" id="Phobius"/>
    </source>
</evidence>
<sequence length="505" mass="53340">MTWITRRRRPRPGPRDESGSLPLAMLLTLVGMSLSAILVPIVFDQIVATRTSADRSLALHAAEAGLHTAMGHIRAAADGTGAGDLPLLPADPLTGSIGPGGSQRYRVTVSYRNLDGAPLTALTAQPTSAVIVSTGIAAPTGSFDVGTAGSRTLQATYSFRLSNQTIPGGRIHVRSASIDLCLDAGSTRPTAGTPVTMQRCAEGSARQIFAYNPDLTLVLLSSRSESNTLGMCLDAGFPHVSGALVVLQQCSATSPPPPRHRWSINDSANLMGTSDGTYLDGYCFNVQNPDFTGSRVVLSNIRCNSGYDNEQTFQPDPAVGAGAAGPATRQLVNYQQFGRCLDITDWYLGTTYLIAWPCKQAPDPSTIGWNQKWTLPTPSPGSHSSTGRIYATVDGTDYCLRSPRQPGGYPVLGACSSTSVPADMTWTVFGATGVYATSFRIVDGAGLCLAPVDPVKSPTLVYTGSYSGPPISRIVMQACDASGWQKWNAPADLSKPLPLTQITER</sequence>
<keyword evidence="1" id="KW-0472">Membrane</keyword>
<gene>
    <name evidence="3" type="ORF">QLQ12_01745</name>
</gene>
<dbReference type="RefSeq" id="WP_282756683.1">
    <property type="nucleotide sequence ID" value="NZ_JASCTH010000001.1"/>
</dbReference>
<keyword evidence="1" id="KW-1133">Transmembrane helix</keyword>
<evidence type="ECO:0000259" key="2">
    <source>
        <dbReference type="SMART" id="SM00458"/>
    </source>
</evidence>